<name>A0ABN2J8A7_9MICO</name>
<dbReference type="InterPro" id="IPR027417">
    <property type="entry name" value="P-loop_NTPase"/>
</dbReference>
<keyword evidence="4" id="KW-1185">Reference proteome</keyword>
<dbReference type="Pfam" id="PF03008">
    <property type="entry name" value="DUF234"/>
    <property type="match status" value="1"/>
</dbReference>
<reference evidence="3 4" key="1">
    <citation type="journal article" date="2019" name="Int. J. Syst. Evol. Microbiol.">
        <title>The Global Catalogue of Microorganisms (GCM) 10K type strain sequencing project: providing services to taxonomists for standard genome sequencing and annotation.</title>
        <authorList>
            <consortium name="The Broad Institute Genomics Platform"/>
            <consortium name="The Broad Institute Genome Sequencing Center for Infectious Disease"/>
            <person name="Wu L."/>
            <person name="Ma J."/>
        </authorList>
    </citation>
    <scope>NUCLEOTIDE SEQUENCE [LARGE SCALE GENOMIC DNA]</scope>
    <source>
        <strain evidence="3 4">JCM 15589</strain>
    </source>
</reference>
<dbReference type="PANTHER" id="PTHR34704:SF1">
    <property type="entry name" value="ATPASE"/>
    <property type="match status" value="1"/>
</dbReference>
<organism evidence="3 4">
    <name type="scientific">Isoptericola hypogeus</name>
    <dbReference type="NCBI Taxonomy" id="300179"/>
    <lineage>
        <taxon>Bacteria</taxon>
        <taxon>Bacillati</taxon>
        <taxon>Actinomycetota</taxon>
        <taxon>Actinomycetes</taxon>
        <taxon>Micrococcales</taxon>
        <taxon>Promicromonosporaceae</taxon>
        <taxon>Isoptericola</taxon>
    </lineage>
</organism>
<dbReference type="SUPFAM" id="SSF52540">
    <property type="entry name" value="P-loop containing nucleoside triphosphate hydrolases"/>
    <property type="match status" value="1"/>
</dbReference>
<feature type="domain" description="Orc1-like AAA ATPase" evidence="2">
    <location>
        <begin position="8"/>
        <end position="143"/>
    </location>
</feature>
<dbReference type="RefSeq" id="WP_344247142.1">
    <property type="nucleotide sequence ID" value="NZ_BAAAPM010000003.1"/>
</dbReference>
<dbReference type="EMBL" id="BAAAPM010000003">
    <property type="protein sequence ID" value="GAA1720014.1"/>
    <property type="molecule type" value="Genomic_DNA"/>
</dbReference>
<sequence length="485" mass="53213">MNDSSGIPFFGRRGVLAALTGHLDAVVQGGGGRIVAVRGRRQVGKSTVVERFVERAERPYVFATGVFGAATPQHLDDATRAVTESRHPLPDADLLTASTPTSWREWLGRVALAARSGPVIVILDEFPWMAAADRSLEGELQAQWDRVLERLPVLLVLVGSDVAMMERLAEHGRPLFGRLRPLVVSPLDPAEVADALPGRSAFEVFDAYLVTGGYPRLVADVAATGAETATDYVREALTDPFSPLVTTARFSLDAEFPEPQVASQVLSAIGSDDAARPGFNDVLSVISEPAERKRMETAVSRALRTLTEVKGLVEREQPAWSASASKLRRYRVTDPYLRFWFRYVERQADHIARGRSDLAVGAFDRDWSSWRGRSVEPVVRAAVERMARTDDRLEQVEAVRPWWVRDGSIEVDVVAQTPERTALVGTIKWRAAGGVDAHEVDQLRRHRERVPRSEDALLAAISPVGTAPSGVDVALGAPDLLQAWR</sequence>
<protein>
    <submittedName>
        <fullName evidence="3">ATP-binding protein</fullName>
    </submittedName>
</protein>
<evidence type="ECO:0000259" key="2">
    <source>
        <dbReference type="Pfam" id="PF13191"/>
    </source>
</evidence>
<dbReference type="InterPro" id="IPR041664">
    <property type="entry name" value="AAA_16"/>
</dbReference>
<comment type="caution">
    <text evidence="3">The sequence shown here is derived from an EMBL/GenBank/DDBJ whole genome shotgun (WGS) entry which is preliminary data.</text>
</comment>
<keyword evidence="3" id="KW-0067">ATP-binding</keyword>
<evidence type="ECO:0000313" key="4">
    <source>
        <dbReference type="Proteomes" id="UP001501138"/>
    </source>
</evidence>
<dbReference type="Proteomes" id="UP001501138">
    <property type="component" value="Unassembled WGS sequence"/>
</dbReference>
<dbReference type="Pfam" id="PF13191">
    <property type="entry name" value="AAA_16"/>
    <property type="match status" value="1"/>
</dbReference>
<dbReference type="PANTHER" id="PTHR34704">
    <property type="entry name" value="ATPASE"/>
    <property type="match status" value="1"/>
</dbReference>
<dbReference type="InterPro" id="IPR004256">
    <property type="entry name" value="DUF234"/>
</dbReference>
<keyword evidence="3" id="KW-0547">Nucleotide-binding</keyword>
<dbReference type="GO" id="GO:0005524">
    <property type="term" value="F:ATP binding"/>
    <property type="evidence" value="ECO:0007669"/>
    <property type="project" value="UniProtKB-KW"/>
</dbReference>
<accession>A0ABN2J8A7</accession>
<evidence type="ECO:0000259" key="1">
    <source>
        <dbReference type="Pfam" id="PF03008"/>
    </source>
</evidence>
<gene>
    <name evidence="3" type="ORF">GCM10009809_14710</name>
</gene>
<feature type="domain" description="DUF234" evidence="1">
    <location>
        <begin position="340"/>
        <end position="436"/>
    </location>
</feature>
<dbReference type="Gene3D" id="3.40.50.300">
    <property type="entry name" value="P-loop containing nucleotide triphosphate hydrolases"/>
    <property type="match status" value="1"/>
</dbReference>
<proteinExistence type="predicted"/>
<evidence type="ECO:0000313" key="3">
    <source>
        <dbReference type="EMBL" id="GAA1720014.1"/>
    </source>
</evidence>